<keyword evidence="2" id="KW-0449">Lipoprotein</keyword>
<evidence type="ECO:0000256" key="1">
    <source>
        <dbReference type="SAM" id="SignalP"/>
    </source>
</evidence>
<name>A0A917Q1P5_9PSED</name>
<dbReference type="EMBL" id="BMPO01000010">
    <property type="protein sequence ID" value="GGK07395.1"/>
    <property type="molecule type" value="Genomic_DNA"/>
</dbReference>
<sequence>MLKRLLLGLTAVSIVALSGCALSPQQLSPTPKLNGSLTAVGQGQPVVVKVVDGRSSPVLGTRGGLYADTSNIVVPAENVLPKLQAQSEAAVRLLGFTPTQGGGNVPQLTVVLAETKYQSPKESNYVTSADISATLRAELRSPSGRQYTGRYGASLNQRFGMAPNVETNTKLVSDVLSDALTRMFRDPTIGEMLQSR</sequence>
<dbReference type="InterPro" id="IPR005619">
    <property type="entry name" value="Uncharacterised_YajG"/>
</dbReference>
<protein>
    <submittedName>
        <fullName evidence="2">Lipoprotein</fullName>
    </submittedName>
</protein>
<proteinExistence type="predicted"/>
<reference evidence="2" key="1">
    <citation type="journal article" date="2014" name="Int. J. Syst. Evol. Microbiol.">
        <title>Complete genome sequence of Corynebacterium casei LMG S-19264T (=DSM 44701T), isolated from a smear-ripened cheese.</title>
        <authorList>
            <consortium name="US DOE Joint Genome Institute (JGI-PGF)"/>
            <person name="Walter F."/>
            <person name="Albersmeier A."/>
            <person name="Kalinowski J."/>
            <person name="Ruckert C."/>
        </authorList>
    </citation>
    <scope>NUCLEOTIDE SEQUENCE</scope>
    <source>
        <strain evidence="2">JCM 30078</strain>
    </source>
</reference>
<feature type="chain" id="PRO_5037710605" evidence="1">
    <location>
        <begin position="22"/>
        <end position="196"/>
    </location>
</feature>
<accession>A0A917Q1P5</accession>
<dbReference type="PROSITE" id="PS51257">
    <property type="entry name" value="PROKAR_LIPOPROTEIN"/>
    <property type="match status" value="1"/>
</dbReference>
<feature type="signal peptide" evidence="1">
    <location>
        <begin position="1"/>
        <end position="21"/>
    </location>
</feature>
<evidence type="ECO:0000313" key="3">
    <source>
        <dbReference type="Proteomes" id="UP000635983"/>
    </source>
</evidence>
<dbReference type="AlphaFoldDB" id="A0A917Q1P5"/>
<comment type="caution">
    <text evidence="2">The sequence shown here is derived from an EMBL/GenBank/DDBJ whole genome shotgun (WGS) entry which is preliminary data.</text>
</comment>
<keyword evidence="3" id="KW-1185">Reference proteome</keyword>
<dbReference type="Pfam" id="PF03923">
    <property type="entry name" value="Lipoprotein_16"/>
    <property type="match status" value="1"/>
</dbReference>
<organism evidence="2 3">
    <name type="scientific">Pseudomonas matsuisoli</name>
    <dbReference type="NCBI Taxonomy" id="1515666"/>
    <lineage>
        <taxon>Bacteria</taxon>
        <taxon>Pseudomonadati</taxon>
        <taxon>Pseudomonadota</taxon>
        <taxon>Gammaproteobacteria</taxon>
        <taxon>Pseudomonadales</taxon>
        <taxon>Pseudomonadaceae</taxon>
        <taxon>Pseudomonas</taxon>
    </lineage>
</organism>
<dbReference type="RefSeq" id="WP_188985399.1">
    <property type="nucleotide sequence ID" value="NZ_BMPO01000010.1"/>
</dbReference>
<evidence type="ECO:0000313" key="2">
    <source>
        <dbReference type="EMBL" id="GGK07395.1"/>
    </source>
</evidence>
<gene>
    <name evidence="2" type="ORF">GCM10009304_37020</name>
</gene>
<reference evidence="2" key="2">
    <citation type="submission" date="2020-09" db="EMBL/GenBank/DDBJ databases">
        <authorList>
            <person name="Sun Q."/>
            <person name="Ohkuma M."/>
        </authorList>
    </citation>
    <scope>NUCLEOTIDE SEQUENCE</scope>
    <source>
        <strain evidence="2">JCM 30078</strain>
    </source>
</reference>
<dbReference type="Proteomes" id="UP000635983">
    <property type="component" value="Unassembled WGS sequence"/>
</dbReference>
<keyword evidence="1" id="KW-0732">Signal</keyword>